<evidence type="ECO:0000256" key="1">
    <source>
        <dbReference type="SAM" id="SignalP"/>
    </source>
</evidence>
<dbReference type="Proteomes" id="UP000434850">
    <property type="component" value="Unassembled WGS sequence"/>
</dbReference>
<dbReference type="EMBL" id="WQLA01000002">
    <property type="protein sequence ID" value="MVN90779.1"/>
    <property type="molecule type" value="Genomic_DNA"/>
</dbReference>
<feature type="chain" id="PRO_5026281093" evidence="1">
    <location>
        <begin position="22"/>
        <end position="182"/>
    </location>
</feature>
<keyword evidence="3" id="KW-1185">Reference proteome</keyword>
<dbReference type="RefSeq" id="WP_157540550.1">
    <property type="nucleotide sequence ID" value="NZ_WQLA01000002.1"/>
</dbReference>
<dbReference type="OrthoDB" id="791919at2"/>
<protein>
    <submittedName>
        <fullName evidence="2">Uncharacterized protein</fullName>
    </submittedName>
</protein>
<feature type="signal peptide" evidence="1">
    <location>
        <begin position="1"/>
        <end position="21"/>
    </location>
</feature>
<organism evidence="2 3">
    <name type="scientific">Mucilaginibacter aquatilis</name>
    <dbReference type="NCBI Taxonomy" id="1517760"/>
    <lineage>
        <taxon>Bacteria</taxon>
        <taxon>Pseudomonadati</taxon>
        <taxon>Bacteroidota</taxon>
        <taxon>Sphingobacteriia</taxon>
        <taxon>Sphingobacteriales</taxon>
        <taxon>Sphingobacteriaceae</taxon>
        <taxon>Mucilaginibacter</taxon>
    </lineage>
</organism>
<sequence>MKNWILIFMFICPLLIKAQSAATPPIGSIKYLDYKRSYKSIKLGSEISTLNSKYLIKQSEKADDQGRYMYSYNNPEALNFGNNVQLKRIQIKSYLDKIAAIYLIFEQEDGNKIKEVLTTAYGSDYNQSDETKDTYLWRGSFADVYLTYERESLSAMIYSDVIIDKFIKRRVKSDANQAASDL</sequence>
<comment type="caution">
    <text evidence="2">The sequence shown here is derived from an EMBL/GenBank/DDBJ whole genome shotgun (WGS) entry which is preliminary data.</text>
</comment>
<proteinExistence type="predicted"/>
<evidence type="ECO:0000313" key="2">
    <source>
        <dbReference type="EMBL" id="MVN90779.1"/>
    </source>
</evidence>
<dbReference type="AlphaFoldDB" id="A0A6I4IBH5"/>
<accession>A0A6I4IBH5</accession>
<keyword evidence="1" id="KW-0732">Signal</keyword>
<evidence type="ECO:0000313" key="3">
    <source>
        <dbReference type="Proteomes" id="UP000434850"/>
    </source>
</evidence>
<gene>
    <name evidence="2" type="ORF">GO816_06550</name>
</gene>
<name>A0A6I4IBH5_9SPHI</name>
<reference evidence="2 3" key="1">
    <citation type="submission" date="2019-12" db="EMBL/GenBank/DDBJ databases">
        <title>Mucilaginibacter sp. HME9299 genome sequencing and assembly.</title>
        <authorList>
            <person name="Kang H."/>
            <person name="Kim H."/>
            <person name="Joh K."/>
        </authorList>
    </citation>
    <scope>NUCLEOTIDE SEQUENCE [LARGE SCALE GENOMIC DNA]</scope>
    <source>
        <strain evidence="2 3">HME9299</strain>
    </source>
</reference>